<gene>
    <name evidence="2" type="ORF">ECRASSUSDP1_LOCUS8202</name>
</gene>
<accession>A0AAD1XDS3</accession>
<feature type="region of interest" description="Disordered" evidence="1">
    <location>
        <begin position="143"/>
        <end position="170"/>
    </location>
</feature>
<reference evidence="2" key="1">
    <citation type="submission" date="2023-07" db="EMBL/GenBank/DDBJ databases">
        <authorList>
            <consortium name="AG Swart"/>
            <person name="Singh M."/>
            <person name="Singh A."/>
            <person name="Seah K."/>
            <person name="Emmerich C."/>
        </authorList>
    </citation>
    <scope>NUCLEOTIDE SEQUENCE</scope>
    <source>
        <strain evidence="2">DP1</strain>
    </source>
</reference>
<keyword evidence="3" id="KW-1185">Reference proteome</keyword>
<comment type="caution">
    <text evidence="2">The sequence shown here is derived from an EMBL/GenBank/DDBJ whole genome shotgun (WGS) entry which is preliminary data.</text>
</comment>
<dbReference type="AlphaFoldDB" id="A0AAD1XDS3"/>
<proteinExistence type="predicted"/>
<evidence type="ECO:0000256" key="1">
    <source>
        <dbReference type="SAM" id="MobiDB-lite"/>
    </source>
</evidence>
<name>A0AAD1XDS3_EUPCR</name>
<dbReference type="Proteomes" id="UP001295684">
    <property type="component" value="Unassembled WGS sequence"/>
</dbReference>
<protein>
    <submittedName>
        <fullName evidence="2">Uncharacterized protein</fullName>
    </submittedName>
</protein>
<evidence type="ECO:0000313" key="2">
    <source>
        <dbReference type="EMBL" id="CAI2366926.1"/>
    </source>
</evidence>
<dbReference type="EMBL" id="CAMPGE010008011">
    <property type="protein sequence ID" value="CAI2366926.1"/>
    <property type="molecule type" value="Genomic_DNA"/>
</dbReference>
<evidence type="ECO:0000313" key="3">
    <source>
        <dbReference type="Proteomes" id="UP001295684"/>
    </source>
</evidence>
<sequence length="345" mass="40738">MFSNTYQNYDIDEEMNFFNKNEQINLYQPEPAQDFFSSGALNFRENDTPILPNIFEEISPMRIRENFRDEDLIAATGGYECLKCKSKECSCNKCEIQSNLDFSFSKSIKIQAPLEKFDAPAIDIKQQNQDGLQDQSTVVKQTLETDTCKESEDDKETSKQMPVVKPQKKSKSRNDSNLFLVRRACFRGFSEYFKNKFAATNYSWQRKRGNKKKKTPMTSLIKEFAEQEFGSIVKRLSDEEWIKFRTELITVMFSHRYKKNDDFLQGINFSKIRNVLYHYTTESRNEFMSNSYFCFFIHHFYVKNGKEFLETKIQEKSKLNYSLLKMELNILDQEAMAHLSKSFPF</sequence>
<feature type="compositionally biased region" description="Basic and acidic residues" evidence="1">
    <location>
        <begin position="146"/>
        <end position="158"/>
    </location>
</feature>
<organism evidence="2 3">
    <name type="scientific">Euplotes crassus</name>
    <dbReference type="NCBI Taxonomy" id="5936"/>
    <lineage>
        <taxon>Eukaryota</taxon>
        <taxon>Sar</taxon>
        <taxon>Alveolata</taxon>
        <taxon>Ciliophora</taxon>
        <taxon>Intramacronucleata</taxon>
        <taxon>Spirotrichea</taxon>
        <taxon>Hypotrichia</taxon>
        <taxon>Euplotida</taxon>
        <taxon>Euplotidae</taxon>
        <taxon>Moneuplotes</taxon>
    </lineage>
</organism>